<dbReference type="STRING" id="1796497.GCE9029_04419"/>
<dbReference type="OrthoDB" id="9815592at2"/>
<proteinExistence type="predicted"/>
<dbReference type="PANTHER" id="PTHR23416:SF78">
    <property type="entry name" value="LIPOPOLYSACCHARIDE BIOSYNTHESIS O-ACETYL TRANSFERASE WBBJ-RELATED"/>
    <property type="match status" value="1"/>
</dbReference>
<keyword evidence="3" id="KW-0012">Acyltransferase</keyword>
<organism evidence="3 4">
    <name type="scientific">Grimontia celer</name>
    <dbReference type="NCBI Taxonomy" id="1796497"/>
    <lineage>
        <taxon>Bacteria</taxon>
        <taxon>Pseudomonadati</taxon>
        <taxon>Pseudomonadota</taxon>
        <taxon>Gammaproteobacteria</taxon>
        <taxon>Vibrionales</taxon>
        <taxon>Vibrionaceae</taxon>
        <taxon>Grimontia</taxon>
    </lineage>
</organism>
<dbReference type="RefSeq" id="WP_062666935.1">
    <property type="nucleotide sequence ID" value="NZ_FIZX01000005.1"/>
</dbReference>
<reference evidence="4" key="1">
    <citation type="submission" date="2016-02" db="EMBL/GenBank/DDBJ databases">
        <authorList>
            <person name="Rodrigo-Torres Lidia"/>
            <person name="Arahal R.David."/>
        </authorList>
    </citation>
    <scope>NUCLEOTIDE SEQUENCE [LARGE SCALE GENOMIC DNA]</scope>
    <source>
        <strain evidence="4">CECT 9029</strain>
    </source>
</reference>
<name>A0A128FCI1_9GAMM</name>
<dbReference type="SUPFAM" id="SSF51161">
    <property type="entry name" value="Trimeric LpxA-like enzymes"/>
    <property type="match status" value="1"/>
</dbReference>
<dbReference type="PROSITE" id="PS00101">
    <property type="entry name" value="HEXAPEP_TRANSFERASES"/>
    <property type="match status" value="1"/>
</dbReference>
<dbReference type="Gene3D" id="2.160.10.10">
    <property type="entry name" value="Hexapeptide repeat proteins"/>
    <property type="match status" value="1"/>
</dbReference>
<keyword evidence="2" id="KW-0677">Repeat</keyword>
<evidence type="ECO:0000313" key="4">
    <source>
        <dbReference type="Proteomes" id="UP000071641"/>
    </source>
</evidence>
<gene>
    <name evidence="3" type="primary">maa_5</name>
    <name evidence="3" type="ORF">GCE9029_04419</name>
</gene>
<keyword evidence="1 3" id="KW-0808">Transferase</keyword>
<dbReference type="InterPro" id="IPR011004">
    <property type="entry name" value="Trimer_LpxA-like_sf"/>
</dbReference>
<evidence type="ECO:0000256" key="1">
    <source>
        <dbReference type="ARBA" id="ARBA00022679"/>
    </source>
</evidence>
<dbReference type="EMBL" id="FIZX01000005">
    <property type="protein sequence ID" value="CZF84458.1"/>
    <property type="molecule type" value="Genomic_DNA"/>
</dbReference>
<dbReference type="Proteomes" id="UP000071641">
    <property type="component" value="Unassembled WGS sequence"/>
</dbReference>
<dbReference type="AlphaFoldDB" id="A0A128FCI1"/>
<sequence length="184" mass="19772">MSNVLFRIRNKVKIKTGNEIELGSDTRVRQCHISIKGSGNKLVIKDGANLKGVQIELDGKGCTLVVGEKSVIGEGCYLSARENNTSLRIGKACMLSRNVKVMTSDGHDILSDGLRINYAKDIQIGDRVWLADSAVVLKGCNIGNGSIVGINSVVTKSVPENSIATGNPARTVKSGIIWDEKLTY</sequence>
<accession>A0A128FCI1</accession>
<protein>
    <submittedName>
        <fullName evidence="3">Maltose O-acetyltransferase</fullName>
        <ecNumber evidence="3">2.3.1.79</ecNumber>
    </submittedName>
</protein>
<dbReference type="InterPro" id="IPR051159">
    <property type="entry name" value="Hexapeptide_acetyltransf"/>
</dbReference>
<evidence type="ECO:0000256" key="2">
    <source>
        <dbReference type="ARBA" id="ARBA00022737"/>
    </source>
</evidence>
<dbReference type="InterPro" id="IPR018357">
    <property type="entry name" value="Hexapep_transf_CS"/>
</dbReference>
<dbReference type="PANTHER" id="PTHR23416">
    <property type="entry name" value="SIALIC ACID SYNTHASE-RELATED"/>
    <property type="match status" value="1"/>
</dbReference>
<dbReference type="CDD" id="cd04647">
    <property type="entry name" value="LbH_MAT_like"/>
    <property type="match status" value="1"/>
</dbReference>
<dbReference type="EC" id="2.3.1.79" evidence="3"/>
<evidence type="ECO:0000313" key="3">
    <source>
        <dbReference type="EMBL" id="CZF84458.1"/>
    </source>
</evidence>
<keyword evidence="4" id="KW-1185">Reference proteome</keyword>
<dbReference type="GO" id="GO:0008925">
    <property type="term" value="F:maltose O-acetyltransferase activity"/>
    <property type="evidence" value="ECO:0007669"/>
    <property type="project" value="UniProtKB-EC"/>
</dbReference>